<dbReference type="GO" id="GO:0006354">
    <property type="term" value="P:DNA-templated transcription elongation"/>
    <property type="evidence" value="ECO:0007669"/>
    <property type="project" value="InterPro"/>
</dbReference>
<evidence type="ECO:0000256" key="3">
    <source>
        <dbReference type="ARBA" id="ARBA00023163"/>
    </source>
</evidence>
<dbReference type="SUPFAM" id="SSF82679">
    <property type="entry name" value="N-utilization substance G protein NusG, N-terminal domain"/>
    <property type="match status" value="1"/>
</dbReference>
<dbReference type="PANTHER" id="PTHR30265:SF4">
    <property type="entry name" value="KOW MOTIF FAMILY PROTEIN, EXPRESSED"/>
    <property type="match status" value="1"/>
</dbReference>
<evidence type="ECO:0000256" key="4">
    <source>
        <dbReference type="RuleBase" id="RU000538"/>
    </source>
</evidence>
<organism evidence="6 7">
    <name type="scientific">Roseibacillus persicicus</name>
    <dbReference type="NCBI Taxonomy" id="454148"/>
    <lineage>
        <taxon>Bacteria</taxon>
        <taxon>Pseudomonadati</taxon>
        <taxon>Verrucomicrobiota</taxon>
        <taxon>Verrucomicrobiia</taxon>
        <taxon>Verrucomicrobiales</taxon>
        <taxon>Verrucomicrobiaceae</taxon>
        <taxon>Roseibacillus</taxon>
    </lineage>
</organism>
<evidence type="ECO:0000313" key="6">
    <source>
        <dbReference type="EMBL" id="GHC66297.1"/>
    </source>
</evidence>
<dbReference type="GO" id="GO:0032784">
    <property type="term" value="P:regulation of DNA-templated transcription elongation"/>
    <property type="evidence" value="ECO:0007669"/>
    <property type="project" value="InterPro"/>
</dbReference>
<dbReference type="PRINTS" id="PR00338">
    <property type="entry name" value="NUSGTNSCPFCT"/>
</dbReference>
<dbReference type="AlphaFoldDB" id="A0A918U1M5"/>
<dbReference type="Gene3D" id="3.30.70.940">
    <property type="entry name" value="NusG, N-terminal domain"/>
    <property type="match status" value="1"/>
</dbReference>
<evidence type="ECO:0000256" key="2">
    <source>
        <dbReference type="ARBA" id="ARBA00023015"/>
    </source>
</evidence>
<protein>
    <recommendedName>
        <fullName evidence="4">Transcription termination/antitermination protein NusG</fullName>
    </recommendedName>
</protein>
<reference evidence="6" key="1">
    <citation type="journal article" date="2014" name="Int. J. Syst. Evol. Microbiol.">
        <title>Complete genome sequence of Corynebacterium casei LMG S-19264T (=DSM 44701T), isolated from a smear-ripened cheese.</title>
        <authorList>
            <consortium name="US DOE Joint Genome Institute (JGI-PGF)"/>
            <person name="Walter F."/>
            <person name="Albersmeier A."/>
            <person name="Kalinowski J."/>
            <person name="Ruckert C."/>
        </authorList>
    </citation>
    <scope>NUCLEOTIDE SEQUENCE</scope>
    <source>
        <strain evidence="6">KCTC 12988</strain>
    </source>
</reference>
<evidence type="ECO:0000313" key="7">
    <source>
        <dbReference type="Proteomes" id="UP000644507"/>
    </source>
</evidence>
<evidence type="ECO:0000256" key="1">
    <source>
        <dbReference type="ARBA" id="ARBA00022814"/>
    </source>
</evidence>
<evidence type="ECO:0000259" key="5">
    <source>
        <dbReference type="Pfam" id="PF02357"/>
    </source>
</evidence>
<comment type="similarity">
    <text evidence="4">Belongs to the NusG family.</text>
</comment>
<dbReference type="EMBL" id="BMXI01000021">
    <property type="protein sequence ID" value="GHC66297.1"/>
    <property type="molecule type" value="Genomic_DNA"/>
</dbReference>
<comment type="function">
    <text evidence="4">Participates in transcription elongation, termination and antitermination.</text>
</comment>
<dbReference type="GO" id="GO:0031564">
    <property type="term" value="P:transcription antitermination"/>
    <property type="evidence" value="ECO:0007669"/>
    <property type="project" value="UniProtKB-KW"/>
</dbReference>
<keyword evidence="2 4" id="KW-0805">Transcription regulation</keyword>
<dbReference type="InterPro" id="IPR043425">
    <property type="entry name" value="NusG-like"/>
</dbReference>
<keyword evidence="7" id="KW-1185">Reference proteome</keyword>
<reference evidence="6" key="2">
    <citation type="submission" date="2020-09" db="EMBL/GenBank/DDBJ databases">
        <authorList>
            <person name="Sun Q."/>
            <person name="Kim S."/>
        </authorList>
    </citation>
    <scope>NUCLEOTIDE SEQUENCE</scope>
    <source>
        <strain evidence="6">KCTC 12988</strain>
    </source>
</reference>
<dbReference type="InterPro" id="IPR006645">
    <property type="entry name" value="NGN-like_dom"/>
</dbReference>
<dbReference type="Proteomes" id="UP000644507">
    <property type="component" value="Unassembled WGS sequence"/>
</dbReference>
<dbReference type="PANTHER" id="PTHR30265">
    <property type="entry name" value="RHO-INTERACTING TRANSCRIPTION TERMINATION FACTOR NUSG"/>
    <property type="match status" value="1"/>
</dbReference>
<dbReference type="SUPFAM" id="SSF50104">
    <property type="entry name" value="Translation proteins SH3-like domain"/>
    <property type="match status" value="1"/>
</dbReference>
<dbReference type="InterPro" id="IPR036735">
    <property type="entry name" value="NGN_dom_sf"/>
</dbReference>
<name>A0A918U1M5_9BACT</name>
<accession>A0A918U1M5</accession>
<sequence>MSEELPEYNPQWYCLRTQTKREHIAATTVRHHFGSEIEVFCPRIKFKKPTRRGVIWWVEPLFPGYFLAKFDVPTHLRDLLHLNGVSGAVQFGRVLPPVSEKFVSELRQEFTVEEQDEAILTIEKKLGVGDEVELVDGAFRGVGGVVVEVLPSKERVQVLLEMMGETRPVELDIYSLLVREKAS</sequence>
<keyword evidence="3 4" id="KW-0804">Transcription</keyword>
<dbReference type="GO" id="GO:0006353">
    <property type="term" value="P:DNA-templated transcription termination"/>
    <property type="evidence" value="ECO:0007669"/>
    <property type="project" value="UniProtKB-KW"/>
</dbReference>
<proteinExistence type="inferred from homology"/>
<dbReference type="InterPro" id="IPR001062">
    <property type="entry name" value="Transcrpt_antiterm_NusG"/>
</dbReference>
<dbReference type="InterPro" id="IPR008991">
    <property type="entry name" value="Translation_prot_SH3-like_sf"/>
</dbReference>
<dbReference type="Pfam" id="PF02357">
    <property type="entry name" value="NusG"/>
    <property type="match status" value="1"/>
</dbReference>
<keyword evidence="1 4" id="KW-0889">Transcription antitermination</keyword>
<keyword evidence="4" id="KW-0806">Transcription termination</keyword>
<feature type="domain" description="NusG-like N-terminal" evidence="5">
    <location>
        <begin position="11"/>
        <end position="106"/>
    </location>
</feature>
<dbReference type="CDD" id="cd06091">
    <property type="entry name" value="KOW_NusG"/>
    <property type="match status" value="1"/>
</dbReference>
<gene>
    <name evidence="6" type="ORF">GCM10007100_37610</name>
</gene>
<comment type="caution">
    <text evidence="6">The sequence shown here is derived from an EMBL/GenBank/DDBJ whole genome shotgun (WGS) entry which is preliminary data.</text>
</comment>